<sequence length="625" mass="69960">PHPLPKSVKVRSTCNACQQAKIRCSHEKPSCRRCQKHNLSCVYSMSRRLGRPAKKKDGGEDMDTLELDHHHHNHNNNNRGRSGCKKQKKRVVDQEESILDGDGDVLDEHPLMMMDEGVGSFSLFLSLSLSLSLFLPSGMWMSVDDIVSDAGIDLSTDSWLHEFMSNPAADLAQEKELLDSLGLSSIKPESTCAERSPDLKDIPKTLIPDASDSHYIAPTSFEQDPLIEVDPHPESKYIKEESLSWPQPFSTMDDFPTRSMVTEASAFTQTKVSKRPYAYGFPSTTGDIKPPPVMLAPQHYQCQCHERTTQDLIRVNIFASRASPCATIDSIICCQRVLQQLSEMILQCGVCSRTRLNLLMVVIVSIDGLVNALEPITAMETGLVDRLFTGYHDQLLPEIPGNANVLRYRGNGSKRQVEACALKIGTFCVSYEDKFIFIKQLLLFRLGGLLDTVRRIQACTQDTLAMPASQGRLMMIMETEQRLRAVIIRTQRITILDLTQRIHTHTQEILTCTECRTPSSLTMLPALADHCLGLFEAVCVAYNMTGTSSKGLFDAGQSLPLPRVICMRSKTQLGQMELDEKEEGLLVRMLVGRGWGGWWRGWGWWLRGGGLLGEGWCWWWGGEGV</sequence>
<organism evidence="7 8">
    <name type="scientific">Aspergillus sclerotioniger CBS 115572</name>
    <dbReference type="NCBI Taxonomy" id="1450535"/>
    <lineage>
        <taxon>Eukaryota</taxon>
        <taxon>Fungi</taxon>
        <taxon>Dikarya</taxon>
        <taxon>Ascomycota</taxon>
        <taxon>Pezizomycotina</taxon>
        <taxon>Eurotiomycetes</taxon>
        <taxon>Eurotiomycetidae</taxon>
        <taxon>Eurotiales</taxon>
        <taxon>Aspergillaceae</taxon>
        <taxon>Aspergillus</taxon>
        <taxon>Aspergillus subgen. Circumdati</taxon>
    </lineage>
</organism>
<evidence type="ECO:0000256" key="1">
    <source>
        <dbReference type="ARBA" id="ARBA00023015"/>
    </source>
</evidence>
<gene>
    <name evidence="7" type="ORF">BO94DRAFT_476006</name>
</gene>
<dbReference type="GO" id="GO:0003677">
    <property type="term" value="F:DNA binding"/>
    <property type="evidence" value="ECO:0007669"/>
    <property type="project" value="UniProtKB-KW"/>
</dbReference>
<dbReference type="AlphaFoldDB" id="A0A317VJR2"/>
<feature type="non-terminal residue" evidence="7">
    <location>
        <position position="1"/>
    </location>
</feature>
<dbReference type="InterPro" id="IPR050675">
    <property type="entry name" value="OAF3"/>
</dbReference>
<dbReference type="CDD" id="cd00067">
    <property type="entry name" value="GAL4"/>
    <property type="match status" value="1"/>
</dbReference>
<keyword evidence="2" id="KW-0238">DNA-binding</keyword>
<keyword evidence="8" id="KW-1185">Reference proteome</keyword>
<dbReference type="GO" id="GO:0008270">
    <property type="term" value="F:zinc ion binding"/>
    <property type="evidence" value="ECO:0007669"/>
    <property type="project" value="InterPro"/>
</dbReference>
<evidence type="ECO:0000256" key="4">
    <source>
        <dbReference type="ARBA" id="ARBA00023242"/>
    </source>
</evidence>
<dbReference type="PANTHER" id="PTHR31069">
    <property type="entry name" value="OLEATE-ACTIVATED TRANSCRIPTION FACTOR 1-RELATED"/>
    <property type="match status" value="1"/>
</dbReference>
<dbReference type="GO" id="GO:0000981">
    <property type="term" value="F:DNA-binding transcription factor activity, RNA polymerase II-specific"/>
    <property type="evidence" value="ECO:0007669"/>
    <property type="project" value="InterPro"/>
</dbReference>
<accession>A0A317VJR2</accession>
<dbReference type="OrthoDB" id="2943660at2759"/>
<dbReference type="SUPFAM" id="SSF57701">
    <property type="entry name" value="Zn2/Cys6 DNA-binding domain"/>
    <property type="match status" value="1"/>
</dbReference>
<dbReference type="PROSITE" id="PS50048">
    <property type="entry name" value="ZN2_CY6_FUNGAL_2"/>
    <property type="match status" value="1"/>
</dbReference>
<evidence type="ECO:0000256" key="3">
    <source>
        <dbReference type="ARBA" id="ARBA00023163"/>
    </source>
</evidence>
<proteinExistence type="predicted"/>
<keyword evidence="3" id="KW-0804">Transcription</keyword>
<dbReference type="GO" id="GO:0009893">
    <property type="term" value="P:positive regulation of metabolic process"/>
    <property type="evidence" value="ECO:0007669"/>
    <property type="project" value="UniProtKB-ARBA"/>
</dbReference>
<keyword evidence="1" id="KW-0805">Transcription regulation</keyword>
<dbReference type="GeneID" id="37110732"/>
<dbReference type="SMART" id="SM00066">
    <property type="entry name" value="GAL4"/>
    <property type="match status" value="1"/>
</dbReference>
<feature type="domain" description="Zn(2)-C6 fungal-type" evidence="6">
    <location>
        <begin position="13"/>
        <end position="43"/>
    </location>
</feature>
<evidence type="ECO:0000256" key="5">
    <source>
        <dbReference type="SAM" id="MobiDB-lite"/>
    </source>
</evidence>
<evidence type="ECO:0000313" key="8">
    <source>
        <dbReference type="Proteomes" id="UP000246702"/>
    </source>
</evidence>
<evidence type="ECO:0000259" key="6">
    <source>
        <dbReference type="PROSITE" id="PS50048"/>
    </source>
</evidence>
<evidence type="ECO:0000256" key="2">
    <source>
        <dbReference type="ARBA" id="ARBA00023125"/>
    </source>
</evidence>
<dbReference type="Pfam" id="PF00172">
    <property type="entry name" value="Zn_clus"/>
    <property type="match status" value="1"/>
</dbReference>
<protein>
    <recommendedName>
        <fullName evidence="6">Zn(2)-C6 fungal-type domain-containing protein</fullName>
    </recommendedName>
</protein>
<evidence type="ECO:0000313" key="7">
    <source>
        <dbReference type="EMBL" id="PWY72140.1"/>
    </source>
</evidence>
<reference evidence="7 8" key="1">
    <citation type="submission" date="2016-12" db="EMBL/GenBank/DDBJ databases">
        <title>The genomes of Aspergillus section Nigri reveals drivers in fungal speciation.</title>
        <authorList>
            <consortium name="DOE Joint Genome Institute"/>
            <person name="Vesth T.C."/>
            <person name="Nybo J."/>
            <person name="Theobald S."/>
            <person name="Brandl J."/>
            <person name="Frisvad J.C."/>
            <person name="Nielsen K.F."/>
            <person name="Lyhne E.K."/>
            <person name="Kogle M.E."/>
            <person name="Kuo A."/>
            <person name="Riley R."/>
            <person name="Clum A."/>
            <person name="Nolan M."/>
            <person name="Lipzen A."/>
            <person name="Salamov A."/>
            <person name="Henrissat B."/>
            <person name="Wiebenga A."/>
            <person name="De Vries R.P."/>
            <person name="Grigoriev I.V."/>
            <person name="Mortensen U.H."/>
            <person name="Andersen M.R."/>
            <person name="Baker S.E."/>
        </authorList>
    </citation>
    <scope>NUCLEOTIDE SEQUENCE [LARGE SCALE GENOMIC DNA]</scope>
    <source>
        <strain evidence="7 8">CBS 115572</strain>
    </source>
</reference>
<comment type="caution">
    <text evidence="7">The sequence shown here is derived from an EMBL/GenBank/DDBJ whole genome shotgun (WGS) entry which is preliminary data.</text>
</comment>
<dbReference type="STRING" id="1450535.A0A317VJR2"/>
<name>A0A317VJR2_9EURO</name>
<dbReference type="Gene3D" id="4.10.240.10">
    <property type="entry name" value="Zn(2)-C6 fungal-type DNA-binding domain"/>
    <property type="match status" value="1"/>
</dbReference>
<dbReference type="PRINTS" id="PR00755">
    <property type="entry name" value="AFLATOXINBRP"/>
</dbReference>
<keyword evidence="4" id="KW-0539">Nucleus</keyword>
<dbReference type="PANTHER" id="PTHR31069:SF26">
    <property type="entry name" value="ZN(2)-C6 FUNGAL-TYPE DOMAIN-CONTAINING PROTEIN"/>
    <property type="match status" value="1"/>
</dbReference>
<dbReference type="EMBL" id="MSFK01000034">
    <property type="protein sequence ID" value="PWY72140.1"/>
    <property type="molecule type" value="Genomic_DNA"/>
</dbReference>
<dbReference type="InterPro" id="IPR001138">
    <property type="entry name" value="Zn2Cys6_DnaBD"/>
</dbReference>
<feature type="region of interest" description="Disordered" evidence="5">
    <location>
        <begin position="50"/>
        <end position="90"/>
    </location>
</feature>
<dbReference type="RefSeq" id="XP_025463093.1">
    <property type="nucleotide sequence ID" value="XM_025608589.1"/>
</dbReference>
<dbReference type="InterPro" id="IPR036864">
    <property type="entry name" value="Zn2-C6_fun-type_DNA-bd_sf"/>
</dbReference>
<dbReference type="Proteomes" id="UP000246702">
    <property type="component" value="Unassembled WGS sequence"/>
</dbReference>